<accession>A0A6N8EHM8</accession>
<dbReference type="InterPro" id="IPR013443">
    <property type="entry name" value="CRISPR-assoc_prot_Csx16"/>
</dbReference>
<organism evidence="1 2">
    <name type="scientific">Allochromatium palmeri</name>
    <dbReference type="NCBI Taxonomy" id="231048"/>
    <lineage>
        <taxon>Bacteria</taxon>
        <taxon>Pseudomonadati</taxon>
        <taxon>Pseudomonadota</taxon>
        <taxon>Gammaproteobacteria</taxon>
        <taxon>Chromatiales</taxon>
        <taxon>Chromatiaceae</taxon>
        <taxon>Allochromatium</taxon>
    </lineage>
</organism>
<proteinExistence type="predicted"/>
<dbReference type="RefSeq" id="WP_155451672.1">
    <property type="nucleotide sequence ID" value="NZ_WNKT01000079.1"/>
</dbReference>
<dbReference type="EMBL" id="WNKT01000079">
    <property type="protein sequence ID" value="MTW23130.1"/>
    <property type="molecule type" value="Genomic_DNA"/>
</dbReference>
<evidence type="ECO:0000313" key="1">
    <source>
        <dbReference type="EMBL" id="MTW23130.1"/>
    </source>
</evidence>
<dbReference type="CDD" id="cd09743">
    <property type="entry name" value="Csx16_III-U"/>
    <property type="match status" value="1"/>
</dbReference>
<sequence length="105" mass="11525">MATYFVSRHPGAHDWAAEEGFEVEAVIVHLNPALIEPGDIVIGSLPVNLAAEVCARGGRYLNLSLDLPPELRGRELSTEQMRACGARIEEYRVTRVEPSRDPASL</sequence>
<dbReference type="Pfam" id="PF09652">
    <property type="entry name" value="Cas_VVA1548"/>
    <property type="match status" value="1"/>
</dbReference>
<evidence type="ECO:0000313" key="2">
    <source>
        <dbReference type="Proteomes" id="UP000434044"/>
    </source>
</evidence>
<protein>
    <submittedName>
        <fullName evidence="1">CRISPR-associated protein Csx16</fullName>
    </submittedName>
</protein>
<comment type="caution">
    <text evidence="1">The sequence shown here is derived from an EMBL/GenBank/DDBJ whole genome shotgun (WGS) entry which is preliminary data.</text>
</comment>
<keyword evidence="2" id="KW-1185">Reference proteome</keyword>
<dbReference type="OrthoDB" id="8548152at2"/>
<dbReference type="NCBIfam" id="TIGR02620">
    <property type="entry name" value="cas_VVA1548"/>
    <property type="match status" value="1"/>
</dbReference>
<gene>
    <name evidence="1" type="primary">csx16</name>
    <name evidence="1" type="ORF">GJ668_19005</name>
</gene>
<dbReference type="Proteomes" id="UP000434044">
    <property type="component" value="Unassembled WGS sequence"/>
</dbReference>
<name>A0A6N8EHM8_9GAMM</name>
<dbReference type="AlphaFoldDB" id="A0A6N8EHM8"/>
<reference evidence="1 2" key="1">
    <citation type="submission" date="2019-11" db="EMBL/GenBank/DDBJ databases">
        <title>Whole-genome sequence of the anaerobic purple sulfur bacterium Allochromatium palmeri DSM 15591.</title>
        <authorList>
            <person name="Kyndt J.A."/>
            <person name="Meyer T.E."/>
        </authorList>
    </citation>
    <scope>NUCLEOTIDE SEQUENCE [LARGE SCALE GENOMIC DNA]</scope>
    <source>
        <strain evidence="1 2">DSM 15591</strain>
    </source>
</reference>